<dbReference type="EMBL" id="QKYU01000016">
    <property type="protein sequence ID" value="PZW43120.1"/>
    <property type="molecule type" value="Genomic_DNA"/>
</dbReference>
<keyword evidence="8" id="KW-1185">Reference proteome</keyword>
<dbReference type="OrthoDB" id="9770329at2"/>
<feature type="transmembrane region" description="Helical" evidence="5">
    <location>
        <begin position="139"/>
        <end position="163"/>
    </location>
</feature>
<accession>A0A2W7K6I0</accession>
<comment type="subcellular location">
    <subcellularLocation>
        <location evidence="1">Membrane</location>
    </subcellularLocation>
</comment>
<feature type="transmembrane region" description="Helical" evidence="5">
    <location>
        <begin position="6"/>
        <end position="27"/>
    </location>
</feature>
<comment type="caution">
    <text evidence="7">The sequence shown here is derived from an EMBL/GenBank/DDBJ whole genome shotgun (WGS) entry which is preliminary data.</text>
</comment>
<evidence type="ECO:0000256" key="4">
    <source>
        <dbReference type="ARBA" id="ARBA00023136"/>
    </source>
</evidence>
<keyword evidence="2 5" id="KW-0812">Transmembrane</keyword>
<dbReference type="InterPro" id="IPR006694">
    <property type="entry name" value="Fatty_acid_hydroxylase"/>
</dbReference>
<protein>
    <submittedName>
        <fullName evidence="7">Sterol desaturase/sphingolipid hydroxylase (Fatty acid hydroxylase superfamily)</fullName>
    </submittedName>
</protein>
<keyword evidence="4 5" id="KW-0472">Membrane</keyword>
<evidence type="ECO:0000256" key="3">
    <source>
        <dbReference type="ARBA" id="ARBA00022989"/>
    </source>
</evidence>
<evidence type="ECO:0000313" key="7">
    <source>
        <dbReference type="EMBL" id="PZW43120.1"/>
    </source>
</evidence>
<feature type="domain" description="Fatty acid hydroxylase" evidence="6">
    <location>
        <begin position="86"/>
        <end position="222"/>
    </location>
</feature>
<feature type="transmembrane region" description="Helical" evidence="5">
    <location>
        <begin position="39"/>
        <end position="67"/>
    </location>
</feature>
<dbReference type="GO" id="GO:0008610">
    <property type="term" value="P:lipid biosynthetic process"/>
    <property type="evidence" value="ECO:0007669"/>
    <property type="project" value="InterPro"/>
</dbReference>
<dbReference type="GO" id="GO:0016491">
    <property type="term" value="F:oxidoreductase activity"/>
    <property type="evidence" value="ECO:0007669"/>
    <property type="project" value="InterPro"/>
</dbReference>
<dbReference type="GO" id="GO:0016020">
    <property type="term" value="C:membrane"/>
    <property type="evidence" value="ECO:0007669"/>
    <property type="project" value="UniProtKB-SubCell"/>
</dbReference>
<dbReference type="Pfam" id="PF04116">
    <property type="entry name" value="FA_hydroxylase"/>
    <property type="match status" value="1"/>
</dbReference>
<dbReference type="InterPro" id="IPR050307">
    <property type="entry name" value="Sterol_Desaturase_Related"/>
</dbReference>
<dbReference type="Proteomes" id="UP000249688">
    <property type="component" value="Unassembled WGS sequence"/>
</dbReference>
<evidence type="ECO:0000259" key="6">
    <source>
        <dbReference type="Pfam" id="PF04116"/>
    </source>
</evidence>
<reference evidence="7 8" key="1">
    <citation type="submission" date="2018-06" db="EMBL/GenBank/DDBJ databases">
        <title>Genomic Encyclopedia of Archaeal and Bacterial Type Strains, Phase II (KMG-II): from individual species to whole genera.</title>
        <authorList>
            <person name="Goeker M."/>
        </authorList>
    </citation>
    <scope>NUCLEOTIDE SEQUENCE [LARGE SCALE GENOMIC DNA]</scope>
    <source>
        <strain evidence="7 8">DSM 24525</strain>
    </source>
</reference>
<name>A0A2W7K6I0_9PROT</name>
<gene>
    <name evidence="7" type="ORF">C8P66_11641</name>
</gene>
<dbReference type="RefSeq" id="WP_111398995.1">
    <property type="nucleotide sequence ID" value="NZ_QKYU01000016.1"/>
</dbReference>
<feature type="transmembrane region" description="Helical" evidence="5">
    <location>
        <begin position="79"/>
        <end position="98"/>
    </location>
</feature>
<dbReference type="PANTHER" id="PTHR11863">
    <property type="entry name" value="STEROL DESATURASE"/>
    <property type="match status" value="1"/>
</dbReference>
<sequence>MTAAEPYIRLGAFLGVLALVALAELLAPWRRPQARGRRWLANLGVLALDGLAVRLAFPAAAIGAAFWAEAEGIGLLRGLPGWAAIPLAVLALDLAIYLQHRVFHAVPWLWRLHRMHHADTEIDATTGLRFHPGEILLSMAIKIAVVVALGAAPVAVLVFEVLLNATAMFSHGNLALPPALDRRLRRLLVTPAMHRVHHSVLRAETDSNFGFCLPWWDRLLGTYRAAPAAGPDGVTIGLPVFRGAEEQRLDRLLTQPFRAETP</sequence>
<evidence type="ECO:0000256" key="2">
    <source>
        <dbReference type="ARBA" id="ARBA00022692"/>
    </source>
</evidence>
<dbReference type="AlphaFoldDB" id="A0A2W7K6I0"/>
<evidence type="ECO:0000256" key="5">
    <source>
        <dbReference type="SAM" id="Phobius"/>
    </source>
</evidence>
<organism evidence="7 8">
    <name type="scientific">Humitalea rosea</name>
    <dbReference type="NCBI Taxonomy" id="990373"/>
    <lineage>
        <taxon>Bacteria</taxon>
        <taxon>Pseudomonadati</taxon>
        <taxon>Pseudomonadota</taxon>
        <taxon>Alphaproteobacteria</taxon>
        <taxon>Acetobacterales</taxon>
        <taxon>Roseomonadaceae</taxon>
        <taxon>Humitalea</taxon>
    </lineage>
</organism>
<proteinExistence type="predicted"/>
<dbReference type="GO" id="GO:0005506">
    <property type="term" value="F:iron ion binding"/>
    <property type="evidence" value="ECO:0007669"/>
    <property type="project" value="InterPro"/>
</dbReference>
<evidence type="ECO:0000313" key="8">
    <source>
        <dbReference type="Proteomes" id="UP000249688"/>
    </source>
</evidence>
<evidence type="ECO:0000256" key="1">
    <source>
        <dbReference type="ARBA" id="ARBA00004370"/>
    </source>
</evidence>
<keyword evidence="3 5" id="KW-1133">Transmembrane helix</keyword>